<evidence type="ECO:0000256" key="4">
    <source>
        <dbReference type="ARBA" id="ARBA00022603"/>
    </source>
</evidence>
<evidence type="ECO:0000313" key="12">
    <source>
        <dbReference type="Proteomes" id="UP000504606"/>
    </source>
</evidence>
<evidence type="ECO:0000256" key="2">
    <source>
        <dbReference type="ARBA" id="ARBA00011923"/>
    </source>
</evidence>
<dbReference type="GO" id="GO:0005737">
    <property type="term" value="C:cytoplasm"/>
    <property type="evidence" value="ECO:0007669"/>
    <property type="project" value="TreeGrafter"/>
</dbReference>
<dbReference type="EC" id="2.1.1.57" evidence="2 8"/>
<dbReference type="GO" id="GO:0016556">
    <property type="term" value="P:mRNA modification"/>
    <property type="evidence" value="ECO:0007669"/>
    <property type="project" value="UniProtKB-UniRule"/>
</dbReference>
<evidence type="ECO:0000313" key="13">
    <source>
        <dbReference type="RefSeq" id="XP_026272414.1"/>
    </source>
</evidence>
<dbReference type="Pfam" id="PF01728">
    <property type="entry name" value="FtsJ"/>
    <property type="match status" value="1"/>
</dbReference>
<sequence>MDRQDSSQNDSSSSDSDSESVSSTSKSDIRMSLDSESDAGFRQKRNRSQSDSMSEDGSPPKRLRHSMSSMESATGDDTTDDPDHTDHEHQQLSDVDDVPSSSCLVRPRQEMGYTDTKAAKMMAKMGYKAGLGLGKEAQGRVEPVEVSKQRGRRGLGLSMKGLEPAKLEWIADQEVIVVEETPEWLENTHVTSLDISEDFMVEGRRKLTLDDEHEFCPAKVLQEVLKHKTTFDALDGQELRRAVQRSNPFETIHGGIFLNRAAMKMANMDRVFGFMFSEPKDQSGNNMVRKNELLYFADVCAGPGGFSEYVLWRHKWKAKGFGFTLRSDNDFKLADFYAGPCESFEPHYGVKNGDDMGTGDVYDTKNQDEFSKFVLQNTDGLGVHFMMADGGFSVEGQENIQEILSKQLYLCQFLIALLIVRTGGHFVCKVFDLFTPCSVGLVYLMFRSFEQLSIHKPNTSRPANSERYIICKWKRPDCQHITKYMYNINIRLNELSKHGYGAGKDVISIVPMHIMKEDKAFFDFIVSSNKTLGKNQIVSLQKVITYCRDTSLEEFKQGDLRKKCLDYWNVPAEARKAPPRLNADEAFSAILSAPILNEGGKVIPIDTIYTRERELTLINMPETFDSIYNWHCAVLGNPQKSENNLTFFLGCGRHKVFYLQNRRWSKLPGTIKLELSANTLLLGEIVKEIKGERQRQVWIYTLHIVDAVCLGGIDIRHLHITERVKLCEMFAKAMSKPSRSDLARIHVKELFQLENIFEINDRLQSKIMKNNKRQDVFELNRDDACFVPEGLIFFNATQAPWARHISKKTNHKYYYHKDSKQSLYELPKDASKSFGSSYAERAVNWWNNNNLASITINDIMDYVSQHCDSAASHQYKHQQH</sequence>
<dbReference type="Gene3D" id="3.40.50.12760">
    <property type="match status" value="1"/>
</dbReference>
<dbReference type="RefSeq" id="XP_026272414.1">
    <property type="nucleotide sequence ID" value="XM_026416629.2"/>
</dbReference>
<comment type="subcellular location">
    <subcellularLocation>
        <location evidence="8">Nucleus</location>
    </subcellularLocation>
</comment>
<keyword evidence="8" id="KW-0506">mRNA capping</keyword>
<dbReference type="PANTHER" id="PTHR16121:SF0">
    <property type="entry name" value="CAP-SPECIFIC MRNA (NUCLEOSIDE-2'-O-)-METHYLTRANSFERASE 1"/>
    <property type="match status" value="1"/>
</dbReference>
<dbReference type="KEGG" id="foc:113202419"/>
<keyword evidence="5 8" id="KW-0507">mRNA processing</keyword>
<evidence type="ECO:0000256" key="3">
    <source>
        <dbReference type="ARBA" id="ARBA00021136"/>
    </source>
</evidence>
<dbReference type="InterPro" id="IPR001202">
    <property type="entry name" value="WW_dom"/>
</dbReference>
<feature type="domain" description="RrmJ-type SAM-dependent 2'-O-MTase" evidence="11">
    <location>
        <begin position="256"/>
        <end position="475"/>
    </location>
</feature>
<evidence type="ECO:0000259" key="11">
    <source>
        <dbReference type="PROSITE" id="PS51613"/>
    </source>
</evidence>
<dbReference type="PROSITE" id="PS51613">
    <property type="entry name" value="SAM_MT_RRMJ"/>
    <property type="match status" value="1"/>
</dbReference>
<organism evidence="12 13">
    <name type="scientific">Frankliniella occidentalis</name>
    <name type="common">Western flower thrips</name>
    <name type="synonym">Euthrips occidentalis</name>
    <dbReference type="NCBI Taxonomy" id="133901"/>
    <lineage>
        <taxon>Eukaryota</taxon>
        <taxon>Metazoa</taxon>
        <taxon>Ecdysozoa</taxon>
        <taxon>Arthropoda</taxon>
        <taxon>Hexapoda</taxon>
        <taxon>Insecta</taxon>
        <taxon>Pterygota</taxon>
        <taxon>Neoptera</taxon>
        <taxon>Paraneoptera</taxon>
        <taxon>Thysanoptera</taxon>
        <taxon>Terebrantia</taxon>
        <taxon>Thripoidea</taxon>
        <taxon>Thripidae</taxon>
        <taxon>Frankliniella</taxon>
    </lineage>
</organism>
<protein>
    <recommendedName>
        <fullName evidence="3 8">Cap-specific mRNA (nucleoside-2'-O-)-methyltransferase 1</fullName>
        <ecNumber evidence="2 8">2.1.1.57</ecNumber>
    </recommendedName>
    <alternativeName>
        <fullName evidence="8">Cap1 2'O-ribose methyltransferase 1</fullName>
    </alternativeName>
</protein>
<reference evidence="13" key="1">
    <citation type="submission" date="2025-08" db="UniProtKB">
        <authorList>
            <consortium name="RefSeq"/>
        </authorList>
    </citation>
    <scope>IDENTIFICATION</scope>
    <source>
        <tissue evidence="13">Whole organism</tissue>
    </source>
</reference>
<dbReference type="InterPro" id="IPR029063">
    <property type="entry name" value="SAM-dependent_MTases_sf"/>
</dbReference>
<dbReference type="InterPro" id="IPR000467">
    <property type="entry name" value="G_patch_dom"/>
</dbReference>
<dbReference type="InterPro" id="IPR050851">
    <property type="entry name" value="mRNA_Cap_2O-Ribose_MeTrfase"/>
</dbReference>
<evidence type="ECO:0000256" key="8">
    <source>
        <dbReference type="RuleBase" id="RU368012"/>
    </source>
</evidence>
<accession>A0A6J1RTT5</accession>
<dbReference type="InterPro" id="IPR025816">
    <property type="entry name" value="RrmJ-type_MeTrfase"/>
</dbReference>
<evidence type="ECO:0000259" key="10">
    <source>
        <dbReference type="PROSITE" id="PS50174"/>
    </source>
</evidence>
<dbReference type="PANTHER" id="PTHR16121">
    <property type="entry name" value="CAP-SPECIFIC MRNA (NUCLEOSIDE-2'-O-)-METHYLTRANSFERASE 1-RELATED"/>
    <property type="match status" value="1"/>
</dbReference>
<dbReference type="GO" id="GO:0032259">
    <property type="term" value="P:methylation"/>
    <property type="evidence" value="ECO:0007669"/>
    <property type="project" value="UniProtKB-KW"/>
</dbReference>
<dbReference type="SMART" id="SM00456">
    <property type="entry name" value="WW"/>
    <property type="match status" value="1"/>
</dbReference>
<feature type="compositionally biased region" description="Low complexity" evidence="9">
    <location>
        <begin position="1"/>
        <end position="26"/>
    </location>
</feature>
<gene>
    <name evidence="13" type="primary">LOC113202419</name>
</gene>
<comment type="catalytic activity">
    <reaction evidence="7 8">
        <text>a 5'-end (N(7)-methyl 5'-triphosphoguanosine)-ribonucleoside in mRNA + S-adenosyl-L-methionine = a 5'-end (N(7)-methyl 5'-triphosphoguanosine)-(2'-O-methyl-ribonucleoside) in mRNA + S-adenosyl-L-homocysteine + H(+)</text>
        <dbReference type="Rhea" id="RHEA:67020"/>
        <dbReference type="Rhea" id="RHEA-COMP:17167"/>
        <dbReference type="Rhea" id="RHEA-COMP:17168"/>
        <dbReference type="ChEBI" id="CHEBI:15378"/>
        <dbReference type="ChEBI" id="CHEBI:57856"/>
        <dbReference type="ChEBI" id="CHEBI:59789"/>
        <dbReference type="ChEBI" id="CHEBI:156461"/>
        <dbReference type="ChEBI" id="CHEBI:167609"/>
        <dbReference type="EC" id="2.1.1.57"/>
    </reaction>
</comment>
<evidence type="ECO:0000256" key="5">
    <source>
        <dbReference type="ARBA" id="ARBA00022664"/>
    </source>
</evidence>
<dbReference type="CTD" id="23070"/>
<dbReference type="OrthoDB" id="10251234at2759"/>
<name>A0A6J1RTT5_FRAOC</name>
<dbReference type="PROSITE" id="PS50174">
    <property type="entry name" value="G_PATCH"/>
    <property type="match status" value="1"/>
</dbReference>
<evidence type="ECO:0000256" key="7">
    <source>
        <dbReference type="ARBA" id="ARBA00049042"/>
    </source>
</evidence>
<keyword evidence="4 8" id="KW-0489">Methyltransferase</keyword>
<proteinExistence type="predicted"/>
<keyword evidence="6 8" id="KW-0949">S-adenosyl-L-methionine</keyword>
<evidence type="ECO:0000256" key="1">
    <source>
        <dbReference type="ARBA" id="ARBA00002664"/>
    </source>
</evidence>
<dbReference type="SMART" id="SM00443">
    <property type="entry name" value="G_patch"/>
    <property type="match status" value="1"/>
</dbReference>
<dbReference type="SUPFAM" id="SSF53335">
    <property type="entry name" value="S-adenosyl-L-methionine-dependent methyltransferases"/>
    <property type="match status" value="1"/>
</dbReference>
<dbReference type="Proteomes" id="UP000504606">
    <property type="component" value="Unplaced"/>
</dbReference>
<dbReference type="Gene3D" id="3.30.470.30">
    <property type="entry name" value="DNA ligase/mRNA capping enzyme"/>
    <property type="match status" value="1"/>
</dbReference>
<comment type="function">
    <text evidence="8">S-adenosyl-L-methionine-dependent methyltransferase that mediates RNA cap1 2'-O-ribose methylation to the 5'-cap structure of RNAs. Methylates the ribose of the first nucleotide of a m(7)GpppG-capped mRNA to produce m(7)GpppNmp (cap1).</text>
</comment>
<dbReference type="InterPro" id="IPR002877">
    <property type="entry name" value="RNA_MeTrfase_FtsJ_dom"/>
</dbReference>
<evidence type="ECO:0000256" key="9">
    <source>
        <dbReference type="SAM" id="MobiDB-lite"/>
    </source>
</evidence>
<evidence type="ECO:0000256" key="6">
    <source>
        <dbReference type="ARBA" id="ARBA00022691"/>
    </source>
</evidence>
<keyword evidence="12" id="KW-1185">Reference proteome</keyword>
<dbReference type="GO" id="GO:0005634">
    <property type="term" value="C:nucleus"/>
    <property type="evidence" value="ECO:0007669"/>
    <property type="project" value="UniProtKB-SubCell"/>
</dbReference>
<dbReference type="GO" id="GO:0004483">
    <property type="term" value="F:methyltransferase cap1 activity"/>
    <property type="evidence" value="ECO:0007669"/>
    <property type="project" value="UniProtKB-UniRule"/>
</dbReference>
<dbReference type="Pfam" id="PF01585">
    <property type="entry name" value="G-patch"/>
    <property type="match status" value="1"/>
</dbReference>
<dbReference type="GO" id="GO:0003676">
    <property type="term" value="F:nucleic acid binding"/>
    <property type="evidence" value="ECO:0007669"/>
    <property type="project" value="UniProtKB-UniRule"/>
</dbReference>
<dbReference type="GO" id="GO:0006370">
    <property type="term" value="P:7-methylguanosine mRNA capping"/>
    <property type="evidence" value="ECO:0007669"/>
    <property type="project" value="UniProtKB-UniRule"/>
</dbReference>
<keyword evidence="8" id="KW-0539">Nucleus</keyword>
<feature type="compositionally biased region" description="Basic and acidic residues" evidence="9">
    <location>
        <begin position="81"/>
        <end position="91"/>
    </location>
</feature>
<keyword evidence="8" id="KW-0808">Transferase</keyword>
<comment type="function">
    <text evidence="1">S-adenosyl-L-methionine-dependent methyltransferase that mediates mRNA cap1 2'-O-ribose methylation to the 5'-cap structure of mRNAs. Methylates the ribose of the first nucleotide of a m(7)GpppG-capped mRNA and small nuclear RNA (snRNA) to produce m(7)GpppRm (cap1). Displays a preference for cap0 transcripts. Cap1 modification is linked to higher levels of translation. May be involved in the interferon response pathway.</text>
</comment>
<dbReference type="FunFam" id="3.40.50.12760:FF:000004">
    <property type="entry name" value="FtsJ-like methyltransferase"/>
    <property type="match status" value="1"/>
</dbReference>
<feature type="region of interest" description="Disordered" evidence="9">
    <location>
        <begin position="1"/>
        <end position="106"/>
    </location>
</feature>
<dbReference type="AlphaFoldDB" id="A0A6J1RTT5"/>
<feature type="domain" description="G-patch" evidence="10">
    <location>
        <begin position="114"/>
        <end position="160"/>
    </location>
</feature>
<dbReference type="GeneID" id="113202419"/>